<sequence>MVHPPRQCSGRGDDFSLTTLSIKVIYSPRPNKRIQQDTSRLRLKRKTTFTTYQPPLHSRFTMVKYDELTKMGEASVVMNGETVRKGSFYVGMVNGVAFEKLAEDPPAHAGELADVIIADIDKLPLVNAGAFEFFTPVEWLANGGEGRSLICLVYLRRVPEAITPEVQQALNARAKRGTSLFRQTVKKVLNNPSWYEY</sequence>
<accession>F8P7H7</accession>
<dbReference type="AlphaFoldDB" id="F8P7H7"/>
<dbReference type="HOGENOM" id="CLU_1384908_0_0_1"/>
<reference evidence="1" key="1">
    <citation type="submission" date="2011-04" db="EMBL/GenBank/DDBJ databases">
        <title>Evolution of plant cell wall degrading machinery underlies the functional diversity of forest fungi.</title>
        <authorList>
            <consortium name="US DOE Joint Genome Institute (JGI-PGF)"/>
            <person name="Eastwood D.C."/>
            <person name="Floudas D."/>
            <person name="Binder M."/>
            <person name="Majcherczyk A."/>
            <person name="Schneider P."/>
            <person name="Aerts A."/>
            <person name="Asiegbu F.O."/>
            <person name="Baker S.E."/>
            <person name="Barry K."/>
            <person name="Bendiksby M."/>
            <person name="Blumentritt M."/>
            <person name="Coutinho P.M."/>
            <person name="Cullen D."/>
            <person name="Cullen D."/>
            <person name="Gathman A."/>
            <person name="Goodell B."/>
            <person name="Henrissat B."/>
            <person name="Ihrmark K."/>
            <person name="Kauserud H."/>
            <person name="Kohler A."/>
            <person name="LaButti K."/>
            <person name="Lapidus A."/>
            <person name="Lavin J.L."/>
            <person name="Lee Y.-H."/>
            <person name="Lindquist E."/>
            <person name="Lilly W."/>
            <person name="Lucas S."/>
            <person name="Morin E."/>
            <person name="Murat C."/>
            <person name="Oguiza J.A."/>
            <person name="Park J."/>
            <person name="Pisabarro A.G."/>
            <person name="Riley R."/>
            <person name="Rosling A."/>
            <person name="Salamov A."/>
            <person name="Schmidt O."/>
            <person name="Schmutz J."/>
            <person name="Skrede I."/>
            <person name="Stenlid J."/>
            <person name="Wiebenga A."/>
            <person name="Xie X."/>
            <person name="Kues U."/>
            <person name="Hibbett D.S."/>
            <person name="Hoffmeister D."/>
            <person name="Hogberg N."/>
            <person name="Martin F."/>
            <person name="Grigoriev I.V."/>
            <person name="Watkinson S.C."/>
        </authorList>
    </citation>
    <scope>NUCLEOTIDE SEQUENCE</scope>
    <source>
        <strain evidence="1">S7.9</strain>
    </source>
</reference>
<gene>
    <name evidence="1" type="ORF">SERLADRAFT_476515</name>
</gene>
<protein>
    <submittedName>
        <fullName evidence="1">Uncharacterized protein</fullName>
    </submittedName>
</protein>
<name>F8P7H7_SERL9</name>
<dbReference type="OrthoDB" id="3208958at2759"/>
<dbReference type="EMBL" id="GL945439">
    <property type="protein sequence ID" value="EGO21388.1"/>
    <property type="molecule type" value="Genomic_DNA"/>
</dbReference>
<dbReference type="Proteomes" id="UP000008064">
    <property type="component" value="Unassembled WGS sequence"/>
</dbReference>
<proteinExistence type="predicted"/>
<organism>
    <name type="scientific">Serpula lacrymans var. lacrymans (strain S7.9)</name>
    <name type="common">Dry rot fungus</name>
    <dbReference type="NCBI Taxonomy" id="578457"/>
    <lineage>
        <taxon>Eukaryota</taxon>
        <taxon>Fungi</taxon>
        <taxon>Dikarya</taxon>
        <taxon>Basidiomycota</taxon>
        <taxon>Agaricomycotina</taxon>
        <taxon>Agaricomycetes</taxon>
        <taxon>Agaricomycetidae</taxon>
        <taxon>Boletales</taxon>
        <taxon>Coniophorineae</taxon>
        <taxon>Serpulaceae</taxon>
        <taxon>Serpula</taxon>
    </lineage>
</organism>
<dbReference type="GeneID" id="18820822"/>
<evidence type="ECO:0000313" key="1">
    <source>
        <dbReference type="EMBL" id="EGO21388.1"/>
    </source>
</evidence>
<dbReference type="RefSeq" id="XP_007322345.1">
    <property type="nucleotide sequence ID" value="XM_007322283.1"/>
</dbReference>
<dbReference type="KEGG" id="sla:SERLADRAFT_476515"/>